<name>A0ABU1U1Z7_9BACL</name>
<dbReference type="InterPro" id="IPR008792">
    <property type="entry name" value="PQQD"/>
</dbReference>
<protein>
    <submittedName>
        <fullName evidence="1">Ubiquitin C-terminal hydrolase</fullName>
    </submittedName>
</protein>
<dbReference type="Proteomes" id="UP001258181">
    <property type="component" value="Unassembled WGS sequence"/>
</dbReference>
<dbReference type="RefSeq" id="WP_310258878.1">
    <property type="nucleotide sequence ID" value="NZ_JAVDWA010000003.1"/>
</dbReference>
<dbReference type="Pfam" id="PF05402">
    <property type="entry name" value="PqqD"/>
    <property type="match status" value="1"/>
</dbReference>
<comment type="caution">
    <text evidence="1">The sequence shown here is derived from an EMBL/GenBank/DDBJ whole genome shotgun (WGS) entry which is preliminary data.</text>
</comment>
<accession>A0ABU1U1Z7</accession>
<dbReference type="InterPro" id="IPR041881">
    <property type="entry name" value="PqqD_sf"/>
</dbReference>
<dbReference type="Gene3D" id="1.10.10.1150">
    <property type="entry name" value="Coenzyme PQQ synthesis protein D (PqqD)"/>
    <property type="match status" value="1"/>
</dbReference>
<dbReference type="GO" id="GO:0016787">
    <property type="term" value="F:hydrolase activity"/>
    <property type="evidence" value="ECO:0007669"/>
    <property type="project" value="UniProtKB-KW"/>
</dbReference>
<evidence type="ECO:0000313" key="1">
    <source>
        <dbReference type="EMBL" id="MDR7073381.1"/>
    </source>
</evidence>
<organism evidence="1 2">
    <name type="scientific">Fictibacillus barbaricus</name>
    <dbReference type="NCBI Taxonomy" id="182136"/>
    <lineage>
        <taxon>Bacteria</taxon>
        <taxon>Bacillati</taxon>
        <taxon>Bacillota</taxon>
        <taxon>Bacilli</taxon>
        <taxon>Bacillales</taxon>
        <taxon>Fictibacillaceae</taxon>
        <taxon>Fictibacillus</taxon>
    </lineage>
</organism>
<keyword evidence="2" id="KW-1185">Reference proteome</keyword>
<sequence length="96" mass="10930">MEKISSILQKSIIHQKQNNIISDMDGETVMMSIANGKYYNLGTIGGMIWSKLIDPITFEELIDDLTAEFDIDRKVCESHVISFLDSLHEENLIVLK</sequence>
<keyword evidence="1" id="KW-0378">Hydrolase</keyword>
<dbReference type="EMBL" id="JAVDWA010000003">
    <property type="protein sequence ID" value="MDR7073381.1"/>
    <property type="molecule type" value="Genomic_DNA"/>
</dbReference>
<reference evidence="1 2" key="1">
    <citation type="submission" date="2023-07" db="EMBL/GenBank/DDBJ databases">
        <title>Sorghum-associated microbial communities from plants grown in Nebraska, USA.</title>
        <authorList>
            <person name="Schachtman D."/>
        </authorList>
    </citation>
    <scope>NUCLEOTIDE SEQUENCE [LARGE SCALE GENOMIC DNA]</scope>
    <source>
        <strain evidence="1 2">BE211</strain>
    </source>
</reference>
<proteinExistence type="predicted"/>
<evidence type="ECO:0000313" key="2">
    <source>
        <dbReference type="Proteomes" id="UP001258181"/>
    </source>
</evidence>
<dbReference type="NCBIfam" id="NF033536">
    <property type="entry name" value="lasso_PqqD_Bac"/>
    <property type="match status" value="1"/>
</dbReference>
<gene>
    <name evidence="1" type="ORF">J2X07_002367</name>
</gene>